<dbReference type="OrthoDB" id="10332385at2759"/>
<dbReference type="GeneID" id="8861276"/>
<feature type="transmembrane region" description="Helical" evidence="1">
    <location>
        <begin position="127"/>
        <end position="151"/>
    </location>
</feature>
<evidence type="ECO:0000313" key="2">
    <source>
        <dbReference type="EMBL" id="EFC46962.1"/>
    </source>
</evidence>
<keyword evidence="1" id="KW-1133">Transmembrane helix</keyword>
<accession>D2V811</accession>
<dbReference type="RefSeq" id="XP_002679706.1">
    <property type="nucleotide sequence ID" value="XM_002679660.1"/>
</dbReference>
<protein>
    <submittedName>
        <fullName evidence="2">Predicted protein</fullName>
    </submittedName>
</protein>
<keyword evidence="1" id="KW-0472">Membrane</keyword>
<dbReference type="EMBL" id="GG738856">
    <property type="protein sequence ID" value="EFC46962.1"/>
    <property type="molecule type" value="Genomic_DNA"/>
</dbReference>
<dbReference type="InParanoid" id="D2V811"/>
<keyword evidence="3" id="KW-1185">Reference proteome</keyword>
<evidence type="ECO:0000313" key="3">
    <source>
        <dbReference type="Proteomes" id="UP000006671"/>
    </source>
</evidence>
<evidence type="ECO:0000256" key="1">
    <source>
        <dbReference type="SAM" id="Phobius"/>
    </source>
</evidence>
<gene>
    <name evidence="2" type="ORF">NAEGRDRAFT_64989</name>
</gene>
<dbReference type="Proteomes" id="UP000006671">
    <property type="component" value="Unassembled WGS sequence"/>
</dbReference>
<reference evidence="2 3" key="1">
    <citation type="journal article" date="2010" name="Cell">
        <title>The genome of Naegleria gruberi illuminates early eukaryotic versatility.</title>
        <authorList>
            <person name="Fritz-Laylin L.K."/>
            <person name="Prochnik S.E."/>
            <person name="Ginger M.L."/>
            <person name="Dacks J.B."/>
            <person name="Carpenter M.L."/>
            <person name="Field M.C."/>
            <person name="Kuo A."/>
            <person name="Paredez A."/>
            <person name="Chapman J."/>
            <person name="Pham J."/>
            <person name="Shu S."/>
            <person name="Neupane R."/>
            <person name="Cipriano M."/>
            <person name="Mancuso J."/>
            <person name="Tu H."/>
            <person name="Salamov A."/>
            <person name="Lindquist E."/>
            <person name="Shapiro H."/>
            <person name="Lucas S."/>
            <person name="Grigoriev I.V."/>
            <person name="Cande W.Z."/>
            <person name="Fulton C."/>
            <person name="Rokhsar D.S."/>
            <person name="Dawson S.C."/>
        </authorList>
    </citation>
    <scope>NUCLEOTIDE SEQUENCE [LARGE SCALE GENOMIC DNA]</scope>
    <source>
        <strain evidence="2 3">NEG-M</strain>
    </source>
</reference>
<proteinExistence type="predicted"/>
<dbReference type="AlphaFoldDB" id="D2V811"/>
<dbReference type="KEGG" id="ngr:NAEGRDRAFT_64989"/>
<feature type="transmembrane region" description="Helical" evidence="1">
    <location>
        <begin position="171"/>
        <end position="198"/>
    </location>
</feature>
<feature type="transmembrane region" description="Helical" evidence="1">
    <location>
        <begin position="229"/>
        <end position="254"/>
    </location>
</feature>
<dbReference type="VEuPathDB" id="AmoebaDB:NAEGRDRAFT_64989"/>
<keyword evidence="1" id="KW-0812">Transmembrane</keyword>
<dbReference type="Gene3D" id="1.20.1070.10">
    <property type="entry name" value="Rhodopsin 7-helix transmembrane proteins"/>
    <property type="match status" value="1"/>
</dbReference>
<organism evidence="3">
    <name type="scientific">Naegleria gruberi</name>
    <name type="common">Amoeba</name>
    <dbReference type="NCBI Taxonomy" id="5762"/>
    <lineage>
        <taxon>Eukaryota</taxon>
        <taxon>Discoba</taxon>
        <taxon>Heterolobosea</taxon>
        <taxon>Tetramitia</taxon>
        <taxon>Eutetramitia</taxon>
        <taxon>Vahlkampfiidae</taxon>
        <taxon>Naegleria</taxon>
    </lineage>
</organism>
<sequence length="310" mass="35373">MPSFQHQDELLWILNNVNNYSQNVLPNLLFSTLNQSLPNIQLQETTPNDPPDIFSSNILFTVWSWCVEYAPALNVQNSEISNVTWILSHLFAHGNFAFALCSATWSVSIAVAIYATTKKVKWMEENYVYDILFHIISWGVALISFISVFTYRVSAKLTGFHDQHPDIENYILTFFNFFGAFYLIIAAVVDFSILYLIWKHVGNVLSRTQLRIVVKQETKRAQRRIIGKLSLYLVPFIFVPMQGFLNFLVFGLTLGRSALVKLLRCDCLRGKYTTSEERESLLSINNTMLNSLNSNVGVGRERSASDDLSS</sequence>
<name>D2V811_NAEGR</name>
<feature type="transmembrane region" description="Helical" evidence="1">
    <location>
        <begin position="96"/>
        <end position="115"/>
    </location>
</feature>